<reference evidence="1" key="2">
    <citation type="journal article" date="2015" name="Data Brief">
        <title>Shoot transcriptome of the giant reed, Arundo donax.</title>
        <authorList>
            <person name="Barrero R.A."/>
            <person name="Guerrero F.D."/>
            <person name="Moolhuijzen P."/>
            <person name="Goolsby J.A."/>
            <person name="Tidwell J."/>
            <person name="Bellgard S.E."/>
            <person name="Bellgard M.I."/>
        </authorList>
    </citation>
    <scope>NUCLEOTIDE SEQUENCE</scope>
    <source>
        <tissue evidence="1">Shoot tissue taken approximately 20 cm above the soil surface</tissue>
    </source>
</reference>
<evidence type="ECO:0000313" key="1">
    <source>
        <dbReference type="EMBL" id="JAD72036.1"/>
    </source>
</evidence>
<dbReference type="EMBL" id="GBRH01225859">
    <property type="protein sequence ID" value="JAD72036.1"/>
    <property type="molecule type" value="Transcribed_RNA"/>
</dbReference>
<proteinExistence type="predicted"/>
<protein>
    <submittedName>
        <fullName evidence="1">Uncharacterized protein</fullName>
    </submittedName>
</protein>
<organism evidence="1">
    <name type="scientific">Arundo donax</name>
    <name type="common">Giant reed</name>
    <name type="synonym">Donax arundinaceus</name>
    <dbReference type="NCBI Taxonomy" id="35708"/>
    <lineage>
        <taxon>Eukaryota</taxon>
        <taxon>Viridiplantae</taxon>
        <taxon>Streptophyta</taxon>
        <taxon>Embryophyta</taxon>
        <taxon>Tracheophyta</taxon>
        <taxon>Spermatophyta</taxon>
        <taxon>Magnoliopsida</taxon>
        <taxon>Liliopsida</taxon>
        <taxon>Poales</taxon>
        <taxon>Poaceae</taxon>
        <taxon>PACMAD clade</taxon>
        <taxon>Arundinoideae</taxon>
        <taxon>Arundineae</taxon>
        <taxon>Arundo</taxon>
    </lineage>
</organism>
<sequence>MGAGKPRPGAR</sequence>
<name>A0A0A9C905_ARUDO</name>
<reference evidence="1" key="1">
    <citation type="submission" date="2014-09" db="EMBL/GenBank/DDBJ databases">
        <authorList>
            <person name="Magalhaes I.L.F."/>
            <person name="Oliveira U."/>
            <person name="Santos F.R."/>
            <person name="Vidigal T.H.D.A."/>
            <person name="Brescovit A.D."/>
            <person name="Santos A.J."/>
        </authorList>
    </citation>
    <scope>NUCLEOTIDE SEQUENCE</scope>
    <source>
        <tissue evidence="1">Shoot tissue taken approximately 20 cm above the soil surface</tissue>
    </source>
</reference>
<accession>A0A0A9C905</accession>